<proteinExistence type="predicted"/>
<reference evidence="2" key="1">
    <citation type="submission" date="2020-08" db="EMBL/GenBank/DDBJ databases">
        <title>Multicomponent nature underlies the extraordinary mechanical properties of spider dragline silk.</title>
        <authorList>
            <person name="Kono N."/>
            <person name="Nakamura H."/>
            <person name="Mori M."/>
            <person name="Yoshida Y."/>
            <person name="Ohtoshi R."/>
            <person name="Malay A.D."/>
            <person name="Moran D.A.P."/>
            <person name="Tomita M."/>
            <person name="Numata K."/>
            <person name="Arakawa K."/>
        </authorList>
    </citation>
    <scope>NUCLEOTIDE SEQUENCE</scope>
</reference>
<evidence type="ECO:0000313" key="2">
    <source>
        <dbReference type="EMBL" id="GFT31782.1"/>
    </source>
</evidence>
<feature type="transmembrane region" description="Helical" evidence="1">
    <location>
        <begin position="6"/>
        <end position="27"/>
    </location>
</feature>
<name>A0A8X6TML4_NEPPI</name>
<accession>A0A8X6TML4</accession>
<keyword evidence="1" id="KW-0472">Membrane</keyword>
<evidence type="ECO:0000256" key="1">
    <source>
        <dbReference type="SAM" id="Phobius"/>
    </source>
</evidence>
<keyword evidence="1" id="KW-1133">Transmembrane helix</keyword>
<dbReference type="EMBL" id="BMAW01061561">
    <property type="protein sequence ID" value="GFT31782.1"/>
    <property type="molecule type" value="Genomic_DNA"/>
</dbReference>
<dbReference type="AlphaFoldDB" id="A0A8X6TML4"/>
<evidence type="ECO:0000313" key="3">
    <source>
        <dbReference type="Proteomes" id="UP000887013"/>
    </source>
</evidence>
<keyword evidence="1" id="KW-0812">Transmembrane</keyword>
<gene>
    <name evidence="2" type="ORF">NPIL_657711</name>
</gene>
<dbReference type="Proteomes" id="UP000887013">
    <property type="component" value="Unassembled WGS sequence"/>
</dbReference>
<protein>
    <submittedName>
        <fullName evidence="2">Uncharacterized protein</fullName>
    </submittedName>
</protein>
<comment type="caution">
    <text evidence="2">The sequence shown here is derived from an EMBL/GenBank/DDBJ whole genome shotgun (WGS) entry which is preliminary data.</text>
</comment>
<organism evidence="2 3">
    <name type="scientific">Nephila pilipes</name>
    <name type="common">Giant wood spider</name>
    <name type="synonym">Nephila maculata</name>
    <dbReference type="NCBI Taxonomy" id="299642"/>
    <lineage>
        <taxon>Eukaryota</taxon>
        <taxon>Metazoa</taxon>
        <taxon>Ecdysozoa</taxon>
        <taxon>Arthropoda</taxon>
        <taxon>Chelicerata</taxon>
        <taxon>Arachnida</taxon>
        <taxon>Araneae</taxon>
        <taxon>Araneomorphae</taxon>
        <taxon>Entelegynae</taxon>
        <taxon>Araneoidea</taxon>
        <taxon>Nephilidae</taxon>
        <taxon>Nephila</taxon>
    </lineage>
</organism>
<sequence length="322" mass="36836">MDRYTLFLMIPLVTLVYRFIFPMDYILTPILLQKQLLNPLWKQRCTETQCCACATNDYPTVACSFPLTHVYNRSCQMKRVLNLDAFLGTTAIWEVVTDFVLPNVFERALQLTRHNHVPMLRSTLAAHHTIAQAPKGQHDKLVPNLFHFFAERFKLVVLHDVKPNQIPPPGKALHDAVHVFAHTTRLGKFHRVVAKPPVGFLKHGIVKLDIFIHSLLTATKHLMRGGLKLLTVARVVVLHPRRCISRVIQEPLHGFRDVLHVVGMLLFPVSPTFRPKAKDALLTRLHTMLFRRVVVGTTSSIVMRWPHCGQRMGTSESFFKCL</sequence>
<keyword evidence="3" id="KW-1185">Reference proteome</keyword>